<keyword evidence="15" id="KW-1185">Reference proteome</keyword>
<dbReference type="SUPFAM" id="SSF57903">
    <property type="entry name" value="FYVE/PHD zinc finger"/>
    <property type="match status" value="1"/>
</dbReference>
<feature type="compositionally biased region" description="Basic and acidic residues" evidence="11">
    <location>
        <begin position="1472"/>
        <end position="1481"/>
    </location>
</feature>
<dbReference type="GO" id="GO:0000285">
    <property type="term" value="F:1-phosphatidylinositol-3-phosphate 5-kinase activity"/>
    <property type="evidence" value="ECO:0007669"/>
    <property type="project" value="UniProtKB-EC"/>
</dbReference>
<organism evidence="14 15">
    <name type="scientific">Malassezia japonica</name>
    <dbReference type="NCBI Taxonomy" id="223818"/>
    <lineage>
        <taxon>Eukaryota</taxon>
        <taxon>Fungi</taxon>
        <taxon>Dikarya</taxon>
        <taxon>Basidiomycota</taxon>
        <taxon>Ustilaginomycotina</taxon>
        <taxon>Malasseziomycetes</taxon>
        <taxon>Malasseziales</taxon>
        <taxon>Malasseziaceae</taxon>
        <taxon>Malassezia</taxon>
    </lineage>
</organism>
<dbReference type="Gene3D" id="3.30.800.10">
    <property type="entry name" value="Phosphatidylinositol Phosphate Kinase II Beta"/>
    <property type="match status" value="1"/>
</dbReference>
<dbReference type="CDD" id="cd03334">
    <property type="entry name" value="Fab1_TCP"/>
    <property type="match status" value="1"/>
</dbReference>
<feature type="region of interest" description="Disordered" evidence="11">
    <location>
        <begin position="370"/>
        <end position="399"/>
    </location>
</feature>
<dbReference type="GO" id="GO:0000329">
    <property type="term" value="C:fungal-type vacuole membrane"/>
    <property type="evidence" value="ECO:0007669"/>
    <property type="project" value="TreeGrafter"/>
</dbReference>
<evidence type="ECO:0000256" key="9">
    <source>
        <dbReference type="PROSITE-ProRule" id="PRU00091"/>
    </source>
</evidence>
<keyword evidence="2 10" id="KW-0808">Transferase</keyword>
<dbReference type="InterPro" id="IPR027483">
    <property type="entry name" value="PInositol-4-P-4/5-kinase_C_sf"/>
</dbReference>
<dbReference type="InterPro" id="IPR044769">
    <property type="entry name" value="PIKfyve_PIPKc"/>
</dbReference>
<dbReference type="CDD" id="cd17300">
    <property type="entry name" value="PIPKc_PIKfyve"/>
    <property type="match status" value="1"/>
</dbReference>
<protein>
    <recommendedName>
        <fullName evidence="1">1-phosphatidylinositol-3-phosphate 5-kinase</fullName>
        <ecNumber evidence="1">2.7.1.150</ecNumber>
    </recommendedName>
</protein>
<feature type="compositionally biased region" description="Basic residues" evidence="11">
    <location>
        <begin position="1509"/>
        <end position="1518"/>
    </location>
</feature>
<feature type="region of interest" description="Disordered" evidence="11">
    <location>
        <begin position="1333"/>
        <end position="1694"/>
    </location>
</feature>
<dbReference type="PANTHER" id="PTHR45748:SF7">
    <property type="entry name" value="1-PHOSPHATIDYLINOSITOL 3-PHOSPHATE 5-KINASE-RELATED"/>
    <property type="match status" value="1"/>
</dbReference>
<evidence type="ECO:0000259" key="13">
    <source>
        <dbReference type="PROSITE" id="PS51455"/>
    </source>
</evidence>
<dbReference type="GO" id="GO:0008270">
    <property type="term" value="F:zinc ion binding"/>
    <property type="evidence" value="ECO:0007669"/>
    <property type="project" value="UniProtKB-KW"/>
</dbReference>
<dbReference type="SUPFAM" id="SSF56104">
    <property type="entry name" value="SAICAR synthase-like"/>
    <property type="match status" value="1"/>
</dbReference>
<dbReference type="CDD" id="cd15725">
    <property type="entry name" value="FYVE_PIKfyve_Fab1"/>
    <property type="match status" value="1"/>
</dbReference>
<dbReference type="GO" id="GO:0046854">
    <property type="term" value="P:phosphatidylinositol phosphate biosynthetic process"/>
    <property type="evidence" value="ECO:0007669"/>
    <property type="project" value="TreeGrafter"/>
</dbReference>
<keyword evidence="8 10" id="KW-0067">ATP-binding</keyword>
<evidence type="ECO:0000256" key="7">
    <source>
        <dbReference type="ARBA" id="ARBA00022833"/>
    </source>
</evidence>
<dbReference type="RefSeq" id="XP_060123138.1">
    <property type="nucleotide sequence ID" value="XM_060267155.1"/>
</dbReference>
<feature type="region of interest" description="Disordered" evidence="11">
    <location>
        <begin position="44"/>
        <end position="77"/>
    </location>
</feature>
<evidence type="ECO:0000256" key="8">
    <source>
        <dbReference type="ARBA" id="ARBA00022840"/>
    </source>
</evidence>
<keyword evidence="4 10" id="KW-0547">Nucleotide-binding</keyword>
<feature type="region of interest" description="Disordered" evidence="11">
    <location>
        <begin position="1246"/>
        <end position="1310"/>
    </location>
</feature>
<feature type="compositionally biased region" description="Pro residues" evidence="11">
    <location>
        <begin position="1661"/>
        <end position="1673"/>
    </location>
</feature>
<dbReference type="Pfam" id="PF01504">
    <property type="entry name" value="PIP5K"/>
    <property type="match status" value="2"/>
</dbReference>
<reference evidence="14" key="1">
    <citation type="submission" date="2023-03" db="EMBL/GenBank/DDBJ databases">
        <title>Mating type loci evolution in Malassezia.</title>
        <authorList>
            <person name="Coelho M.A."/>
        </authorList>
    </citation>
    <scope>NUCLEOTIDE SEQUENCE</scope>
    <source>
        <strain evidence="14">CBS 9431</strain>
    </source>
</reference>
<evidence type="ECO:0000256" key="10">
    <source>
        <dbReference type="PROSITE-ProRule" id="PRU00781"/>
    </source>
</evidence>
<evidence type="ECO:0000313" key="15">
    <source>
        <dbReference type="Proteomes" id="UP001217754"/>
    </source>
</evidence>
<feature type="compositionally biased region" description="Basic and acidic residues" evidence="11">
    <location>
        <begin position="1496"/>
        <end position="1508"/>
    </location>
</feature>
<name>A0AAF0F5P9_9BASI</name>
<dbReference type="Pfam" id="PF01363">
    <property type="entry name" value="FYVE"/>
    <property type="match status" value="1"/>
</dbReference>
<evidence type="ECO:0000256" key="11">
    <source>
        <dbReference type="SAM" id="MobiDB-lite"/>
    </source>
</evidence>
<dbReference type="InterPro" id="IPR000306">
    <property type="entry name" value="Znf_FYVE"/>
</dbReference>
<dbReference type="PROSITE" id="PS51455">
    <property type="entry name" value="PIPK"/>
    <property type="match status" value="1"/>
</dbReference>
<dbReference type="Proteomes" id="UP001217754">
    <property type="component" value="Chromosome 6"/>
</dbReference>
<dbReference type="SMART" id="SM00330">
    <property type="entry name" value="PIPKc"/>
    <property type="match status" value="1"/>
</dbReference>
<feature type="compositionally biased region" description="Basic and acidic residues" evidence="11">
    <location>
        <begin position="1421"/>
        <end position="1433"/>
    </location>
</feature>
<feature type="compositionally biased region" description="Basic and acidic residues" evidence="11">
    <location>
        <begin position="1544"/>
        <end position="1557"/>
    </location>
</feature>
<feature type="compositionally biased region" description="Basic and acidic residues" evidence="11">
    <location>
        <begin position="1588"/>
        <end position="1598"/>
    </location>
</feature>
<dbReference type="PANTHER" id="PTHR45748">
    <property type="entry name" value="1-PHOSPHATIDYLINOSITOL 3-PHOSPHATE 5-KINASE-RELATED"/>
    <property type="match status" value="1"/>
</dbReference>
<feature type="compositionally biased region" description="Basic and acidic residues" evidence="11">
    <location>
        <begin position="1604"/>
        <end position="1616"/>
    </location>
</feature>
<dbReference type="Gene3D" id="3.50.7.10">
    <property type="entry name" value="GroEL"/>
    <property type="match status" value="1"/>
</dbReference>
<evidence type="ECO:0000256" key="1">
    <source>
        <dbReference type="ARBA" id="ARBA00012009"/>
    </source>
</evidence>
<keyword evidence="6 10" id="KW-0418">Kinase</keyword>
<dbReference type="InterPro" id="IPR011011">
    <property type="entry name" value="Znf_FYVE_PHD"/>
</dbReference>
<evidence type="ECO:0000256" key="6">
    <source>
        <dbReference type="ARBA" id="ARBA00022777"/>
    </source>
</evidence>
<dbReference type="InterPro" id="IPR002498">
    <property type="entry name" value="PInositol-4-P-4/5-kinase_core"/>
</dbReference>
<dbReference type="InterPro" id="IPR002423">
    <property type="entry name" value="Cpn60/GroEL/TCP-1"/>
</dbReference>
<evidence type="ECO:0000256" key="2">
    <source>
        <dbReference type="ARBA" id="ARBA00022679"/>
    </source>
</evidence>
<evidence type="ECO:0000256" key="5">
    <source>
        <dbReference type="ARBA" id="ARBA00022771"/>
    </source>
</evidence>
<dbReference type="InterPro" id="IPR027409">
    <property type="entry name" value="GroEL-like_apical_dom_sf"/>
</dbReference>
<dbReference type="Pfam" id="PF00118">
    <property type="entry name" value="Cpn60_TCP1"/>
    <property type="match status" value="1"/>
</dbReference>
<feature type="domain" description="FYVE-type" evidence="12">
    <location>
        <begin position="184"/>
        <end position="244"/>
    </location>
</feature>
<feature type="compositionally biased region" description="Polar residues" evidence="11">
    <location>
        <begin position="381"/>
        <end position="390"/>
    </location>
</feature>
<dbReference type="FunFam" id="3.50.7.10:FF:000007">
    <property type="entry name" value="1-phosphatidylinositol 3-phosphate 5-kinase isoform X1"/>
    <property type="match status" value="1"/>
</dbReference>
<dbReference type="EC" id="2.7.1.150" evidence="1"/>
<sequence length="2082" mass="232493">MAIPAERPPDGASLVSFNLLEDREERPPPSFAFASLFDRMRNAFSTAPERDVPDEPSGASPERSASPEKRTRRPGRAIVPLRTVAPSPVPSFTSVSSHAADEPGSPVLTEADSEAEVAQSVPGFPLSRDVLDDTRSLFSTPTPRSEIGDDTVSTFSFRPSYPSADAWIRRFRGEGLSRKYWMADETAKECRDCLLPFTPLRRRHHCRICGQIFCNKCCSNIVPGAKFGHEEAIRTCNQCLHMLEEYDRREMIDAEHRAEALKTEAASPTFVSPTETEYGDLQTPQSQFAATTLFSQDAHTLPRRTSHDDEPDWATVDALNHEELAETSLGDELADGELAPFRANLDADDVPPALAEESFDEVLPTTQAPEAVDETPADPQSPVTPRTTPGSPVRRSTARQKLMRGASRFVTSTALGAPSLVYFLRMLHQVLVAEHMGDVQEWKETVKLLALSVIERIRMRTRNTYLTDIRNFVKIKCMPGGRISDCEFLDGYICTKNVATKKMASFLPVRNARIMVVTFPLEYHRNANQLMSLEPIMAQEHEFIRILVARILDQRPNVVVAEKSVSYYALQLFEEAGVAVFWSMKKSSIDIIARCTQADIVSSIDRLALDPRLGRCACLSVDTYEFAHEPGRRKPLLRIEVTSKDVSSALVLRGASIAKLRRIKAILALMVFVGYNLKLEEHLRRDVGVVLDWSVMNIQHGPEELQTLGHADLDEDMHRKLILTETLKKYQRLILSASLSVILQPPYLVTHMKYVTDRMHVLRSAIPNEKPSTLMYELQGRAIRAQEETKGKKGEQTPESEKPELHTTDPPKSSPRSERSEARPVPDPTPSPAPSSATSAPTPSREEIFPLTGSDAPPTVSLLDPRSAHDETELMVLEAEHAAMQHSWKACVTNMAKMLSPFAHQNLVMLVSTTCAATQQICTGPALHTIEYYGPDDEPLGQFLERTCDESVNPCASKTCDRANLVHYTTYVHSGMRVQMVVERFVCPLPGEEKQLLCWSYCKQCERTTPVTHLSDEGWSFSFAKYLELQFYPNAACHPSTCQHDYYRDSVRYFALRNLAIRFLTDPIEPWEVVVPPMHLLIYPEKQYVLKNEEAVGLFERNVQYWDSVCARISALQQELRSARIYTIVPALAKTQARALALLGQILAAAHADCAEIQRLMMQVYWDSGRALIRMNDVRRVLQDKVVEWDGLFVEFEKRSTVSEREIRRLLAVHVKKAEESDEATPDTPSEKRMSLDTTSLLWDVFGGRDDRDTQDKEKEEKVLTSAPVVATPDETGDGKLLAPNDGKSHTIDSGALTAPSPVPHVPSPLARTVSLPIEDAQATDPEAVDLPASQPELETLPAASPKVSGEDAPLGASPTDPRSLGTLEKPKAAPRLAAPRPKRPDPEWIQPPPRPSSTEPNSRPTTPVESAPHGPYGTPEQRRTPKRRDDGKAANLRLTRPPNQGFAAFANHRGESMPLRPPWETQKGRPRKDEKRREAPSRSQVSSIARQFDLLSREAELERERQRRVPSRARRARPVTSTHATVEVFKSLRDAVGGDESDGSDHERPNEPHLSAETRAVAEAPGARVPPMHAGDRGERVRHKGRKGDARAKERGEGQSAKEPAKESVRTKEQAATHGLPSGARGAQDASEAKGDAQDGKDAASEADATEPVHTEAPTDAPPEPSVTPAPSEPTDEPADDQASQPADDTEVPPSVLFERLGETWRLHCGEMLPLAYPFLSSDHVFSDSCVVVREDEPSSIIAFTLNSKSYREQLQASQDARARTEGAVPPADGQSSAEHLRDLEHELRDTDGTHFGYEFDTGSVKLWCKIFFAEQFEALRHMYGCSESIVQSLSRCFKWDSGGGKSGSAFLKTRDDRLVVKQLSRAEIDGFSKFAPQYFAYVADCKAADRPTTLTKIFGYFRIGFRNAHTGKSLKLDVVVMENLVYGHQVYKIFDLKGSTRNRMRQETGRAYEVLMDENLVQMSQTCPILVREHSKRILRAALYNDSLFLTDMNVMDYSLIVVLDETRNELVIGIIDYLRTYTWDKRVESFVKETAILGGGGKGEPTIITPRQYRMRFLTFLDRYFLMTPDPWVQEGWVL</sequence>
<feature type="compositionally biased region" description="Low complexity" evidence="11">
    <location>
        <begin position="834"/>
        <end position="843"/>
    </location>
</feature>
<gene>
    <name evidence="14" type="primary">MDM12_2</name>
    <name evidence="14" type="ORF">MJAP1_003227</name>
</gene>
<dbReference type="Gene3D" id="3.30.810.10">
    <property type="entry name" value="2-Layer Sandwich"/>
    <property type="match status" value="1"/>
</dbReference>
<evidence type="ECO:0000256" key="3">
    <source>
        <dbReference type="ARBA" id="ARBA00022723"/>
    </source>
</evidence>
<evidence type="ECO:0000259" key="12">
    <source>
        <dbReference type="PROSITE" id="PS50178"/>
    </source>
</evidence>
<proteinExistence type="predicted"/>
<feature type="compositionally biased region" description="Polar residues" evidence="11">
    <location>
        <begin position="1397"/>
        <end position="1409"/>
    </location>
</feature>
<dbReference type="GeneID" id="85226878"/>
<dbReference type="PROSITE" id="PS50178">
    <property type="entry name" value="ZF_FYVE"/>
    <property type="match status" value="1"/>
</dbReference>
<evidence type="ECO:0000256" key="4">
    <source>
        <dbReference type="ARBA" id="ARBA00022741"/>
    </source>
</evidence>
<feature type="compositionally biased region" description="Basic and acidic residues" evidence="11">
    <location>
        <begin position="786"/>
        <end position="824"/>
    </location>
</feature>
<accession>A0AAF0F5P9</accession>
<dbReference type="FunFam" id="3.30.810.10:FF:000001">
    <property type="entry name" value="1-phosphatidylinositol 3-phosphate 5-kinase FAB1"/>
    <property type="match status" value="1"/>
</dbReference>
<dbReference type="InterPro" id="IPR013083">
    <property type="entry name" value="Znf_RING/FYVE/PHD"/>
</dbReference>
<dbReference type="EMBL" id="CP119963">
    <property type="protein sequence ID" value="WFD40241.1"/>
    <property type="molecule type" value="Genomic_DNA"/>
</dbReference>
<dbReference type="Gene3D" id="3.30.40.10">
    <property type="entry name" value="Zinc/RING finger domain, C3HC4 (zinc finger)"/>
    <property type="match status" value="1"/>
</dbReference>
<feature type="compositionally biased region" description="Basic and acidic residues" evidence="11">
    <location>
        <begin position="1632"/>
        <end position="1645"/>
    </location>
</feature>
<dbReference type="SMART" id="SM00064">
    <property type="entry name" value="FYVE"/>
    <property type="match status" value="1"/>
</dbReference>
<feature type="region of interest" description="Disordered" evidence="11">
    <location>
        <begin position="1756"/>
        <end position="1779"/>
    </location>
</feature>
<feature type="compositionally biased region" description="Basic and acidic residues" evidence="11">
    <location>
        <begin position="1247"/>
        <end position="1263"/>
    </location>
</feature>
<feature type="domain" description="PIPK" evidence="13">
    <location>
        <begin position="1735"/>
        <end position="2068"/>
    </location>
</feature>
<keyword evidence="3" id="KW-0479">Metal-binding</keyword>
<evidence type="ECO:0000313" key="14">
    <source>
        <dbReference type="EMBL" id="WFD40241.1"/>
    </source>
</evidence>
<dbReference type="GO" id="GO:0005524">
    <property type="term" value="F:ATP binding"/>
    <property type="evidence" value="ECO:0007669"/>
    <property type="project" value="UniProtKB-UniRule"/>
</dbReference>
<dbReference type="GO" id="GO:0010008">
    <property type="term" value="C:endosome membrane"/>
    <property type="evidence" value="ECO:0007669"/>
    <property type="project" value="TreeGrafter"/>
</dbReference>
<dbReference type="SUPFAM" id="SSF52029">
    <property type="entry name" value="GroEL apical domain-like"/>
    <property type="match status" value="1"/>
</dbReference>
<feature type="region of interest" description="Disordered" evidence="11">
    <location>
        <begin position="786"/>
        <end position="864"/>
    </location>
</feature>
<keyword evidence="7" id="KW-0862">Zinc</keyword>
<keyword evidence="5 9" id="KW-0863">Zinc-finger</keyword>
<dbReference type="InterPro" id="IPR017455">
    <property type="entry name" value="Znf_FYVE-rel"/>
</dbReference>
<dbReference type="InterPro" id="IPR027484">
    <property type="entry name" value="PInositol-4-P-5-kinase_N"/>
</dbReference>